<dbReference type="Proteomes" id="UP001154265">
    <property type="component" value="Unassembled WGS sequence"/>
</dbReference>
<dbReference type="EMBL" id="JAKKUT010000002">
    <property type="protein sequence ID" value="MDG2989945.1"/>
    <property type="molecule type" value="Genomic_DNA"/>
</dbReference>
<dbReference type="PANTHER" id="PTHR43246">
    <property type="entry name" value="PEPTIDYL-PROLYL CIS-TRANS ISOMERASE CYP38, CHLOROPLASTIC"/>
    <property type="match status" value="1"/>
</dbReference>
<dbReference type="Gene3D" id="2.40.100.10">
    <property type="entry name" value="Cyclophilin-like"/>
    <property type="match status" value="1"/>
</dbReference>
<proteinExistence type="inferred from homology"/>
<comment type="catalytic activity">
    <reaction evidence="3">
        <text>[protein]-peptidylproline (omega=180) = [protein]-peptidylproline (omega=0)</text>
        <dbReference type="Rhea" id="RHEA:16237"/>
        <dbReference type="Rhea" id="RHEA-COMP:10747"/>
        <dbReference type="Rhea" id="RHEA-COMP:10748"/>
        <dbReference type="ChEBI" id="CHEBI:83833"/>
        <dbReference type="ChEBI" id="CHEBI:83834"/>
        <dbReference type="EC" id="5.2.1.8"/>
    </reaction>
</comment>
<keyword evidence="2 3" id="KW-0413">Isomerase</keyword>
<comment type="function">
    <text evidence="3">PPIases accelerate the folding of proteins. It catalyzes the cis-trans isomerization of proline imidic peptide bonds in oligopeptides.</text>
</comment>
<evidence type="ECO:0000256" key="3">
    <source>
        <dbReference type="RuleBase" id="RU363019"/>
    </source>
</evidence>
<dbReference type="PRINTS" id="PR00153">
    <property type="entry name" value="CSAPPISMRASE"/>
</dbReference>
<name>A0ABT6EYH8_9SYNE</name>
<dbReference type="RefSeq" id="WP_277865869.1">
    <property type="nucleotide sequence ID" value="NZ_JAKKUT010000002.1"/>
</dbReference>
<dbReference type="InterPro" id="IPR044665">
    <property type="entry name" value="E_coli_cyclophilin_A-like"/>
</dbReference>
<feature type="domain" description="PPIase cyclophilin-type" evidence="4">
    <location>
        <begin position="72"/>
        <end position="226"/>
    </location>
</feature>
<comment type="similarity">
    <text evidence="3">Belongs to the cyclophilin-type PPIase family.</text>
</comment>
<dbReference type="PROSITE" id="PS50072">
    <property type="entry name" value="CSA_PPIASE_2"/>
    <property type="match status" value="1"/>
</dbReference>
<sequence length="244" mass="25703">MAPRLFRRILVGIVLAIASVTLIACNPLDSIADDSVADTSSVPGAQSPTPMANLPRLNGEATVVLTVNDRPITIQVNGNAAPVTAGNFVDLVERGVYDGTVFHRVVKSPSPFVVQGGDPQGKDPSFPVARLGTGSFVNPETGSPRYIPLEILPKGGSEPVYSQAGKVKSPELTHQRGAVAMARSQMPDSASAQFYIALSQLDFLDGDYAVFGVVSEGMDVVDDIQQGDRIQSAEVTAGLENLQK</sequence>
<dbReference type="SUPFAM" id="SSF50891">
    <property type="entry name" value="Cyclophilin-like"/>
    <property type="match status" value="1"/>
</dbReference>
<protein>
    <recommendedName>
        <fullName evidence="3">Peptidyl-prolyl cis-trans isomerase</fullName>
        <shortName evidence="3">PPIase</shortName>
        <ecNumber evidence="3">5.2.1.8</ecNumber>
    </recommendedName>
</protein>
<evidence type="ECO:0000256" key="2">
    <source>
        <dbReference type="ARBA" id="ARBA00023235"/>
    </source>
</evidence>
<dbReference type="InterPro" id="IPR029000">
    <property type="entry name" value="Cyclophilin-like_dom_sf"/>
</dbReference>
<dbReference type="Pfam" id="PF00160">
    <property type="entry name" value="Pro_isomerase"/>
    <property type="match status" value="1"/>
</dbReference>
<comment type="caution">
    <text evidence="5">The sequence shown here is derived from an EMBL/GenBank/DDBJ whole genome shotgun (WGS) entry which is preliminary data.</text>
</comment>
<evidence type="ECO:0000259" key="4">
    <source>
        <dbReference type="PROSITE" id="PS50072"/>
    </source>
</evidence>
<evidence type="ECO:0000256" key="1">
    <source>
        <dbReference type="ARBA" id="ARBA00023110"/>
    </source>
</evidence>
<organism evidence="5 6">
    <name type="scientific">Candidatus Synechococcus calcipolaris G9</name>
    <dbReference type="NCBI Taxonomy" id="1497997"/>
    <lineage>
        <taxon>Bacteria</taxon>
        <taxon>Bacillati</taxon>
        <taxon>Cyanobacteriota</taxon>
        <taxon>Cyanophyceae</taxon>
        <taxon>Synechococcales</taxon>
        <taxon>Synechococcaceae</taxon>
        <taxon>Synechococcus</taxon>
    </lineage>
</organism>
<gene>
    <name evidence="5" type="ORF">L3556_03205</name>
</gene>
<accession>A0ABT6EYH8</accession>
<dbReference type="EC" id="5.2.1.8" evidence="3"/>
<evidence type="ECO:0000313" key="5">
    <source>
        <dbReference type="EMBL" id="MDG2989945.1"/>
    </source>
</evidence>
<keyword evidence="1 3" id="KW-0697">Rotamase</keyword>
<evidence type="ECO:0000313" key="6">
    <source>
        <dbReference type="Proteomes" id="UP001154265"/>
    </source>
</evidence>
<keyword evidence="6" id="KW-1185">Reference proteome</keyword>
<dbReference type="InterPro" id="IPR002130">
    <property type="entry name" value="Cyclophilin-type_PPIase_dom"/>
</dbReference>
<reference evidence="5" key="1">
    <citation type="journal article" date="2022" name="Genome Biol. Evol.">
        <title>A New Gene Family Diagnostic for Intracellular Biomineralization of Amorphous Ca Carbonates by Cyanobacteria.</title>
        <authorList>
            <person name="Benzerara K."/>
            <person name="Duprat E."/>
            <person name="Bitard-Feildel T."/>
            <person name="Caumes G."/>
            <person name="Cassier-Chauvat C."/>
            <person name="Chauvat F."/>
            <person name="Dezi M."/>
            <person name="Diop S.I."/>
            <person name="Gaschignard G."/>
            <person name="Gorgen S."/>
            <person name="Gugger M."/>
            <person name="Lopez-Garcia P."/>
            <person name="Millet M."/>
            <person name="Skouri-Panet F."/>
            <person name="Moreira D."/>
            <person name="Callebaut I."/>
        </authorList>
    </citation>
    <scope>NUCLEOTIDE SEQUENCE</scope>
    <source>
        <strain evidence="5">G9</strain>
    </source>
</reference>
<dbReference type="PROSITE" id="PS51257">
    <property type="entry name" value="PROKAR_LIPOPROTEIN"/>
    <property type="match status" value="1"/>
</dbReference>
<dbReference type="GO" id="GO:0003755">
    <property type="term" value="F:peptidyl-prolyl cis-trans isomerase activity"/>
    <property type="evidence" value="ECO:0007669"/>
    <property type="project" value="UniProtKB-EC"/>
</dbReference>
<reference evidence="5" key="2">
    <citation type="submission" date="2022-01" db="EMBL/GenBank/DDBJ databases">
        <authorList>
            <person name="Zivanovic Y."/>
            <person name="Moreira D."/>
            <person name="Lopez-Garcia P."/>
        </authorList>
    </citation>
    <scope>NUCLEOTIDE SEQUENCE</scope>
    <source>
        <strain evidence="5">G9</strain>
    </source>
</reference>